<evidence type="ECO:0000313" key="1">
    <source>
        <dbReference type="EMBL" id="JAH37625.1"/>
    </source>
</evidence>
<sequence length="61" mass="7150">MSRILPVLAPTGILFTKPRRYEEKKLPVATCVFNQSPQRTMVIFYNFLFSGDFVLEGRMMY</sequence>
<protein>
    <submittedName>
        <fullName evidence="1">Uncharacterized protein</fullName>
    </submittedName>
</protein>
<dbReference type="EMBL" id="GBXM01070952">
    <property type="protein sequence ID" value="JAH37625.1"/>
    <property type="molecule type" value="Transcribed_RNA"/>
</dbReference>
<organism evidence="1">
    <name type="scientific">Anguilla anguilla</name>
    <name type="common">European freshwater eel</name>
    <name type="synonym">Muraena anguilla</name>
    <dbReference type="NCBI Taxonomy" id="7936"/>
    <lineage>
        <taxon>Eukaryota</taxon>
        <taxon>Metazoa</taxon>
        <taxon>Chordata</taxon>
        <taxon>Craniata</taxon>
        <taxon>Vertebrata</taxon>
        <taxon>Euteleostomi</taxon>
        <taxon>Actinopterygii</taxon>
        <taxon>Neopterygii</taxon>
        <taxon>Teleostei</taxon>
        <taxon>Anguilliformes</taxon>
        <taxon>Anguillidae</taxon>
        <taxon>Anguilla</taxon>
    </lineage>
</organism>
<accession>A0A0E9SAA9</accession>
<reference evidence="1" key="2">
    <citation type="journal article" date="2015" name="Fish Shellfish Immunol.">
        <title>Early steps in the European eel (Anguilla anguilla)-Vibrio vulnificus interaction in the gills: Role of the RtxA13 toxin.</title>
        <authorList>
            <person name="Callol A."/>
            <person name="Pajuelo D."/>
            <person name="Ebbesson L."/>
            <person name="Teles M."/>
            <person name="MacKenzie S."/>
            <person name="Amaro C."/>
        </authorList>
    </citation>
    <scope>NUCLEOTIDE SEQUENCE</scope>
</reference>
<proteinExistence type="predicted"/>
<reference evidence="1" key="1">
    <citation type="submission" date="2014-11" db="EMBL/GenBank/DDBJ databases">
        <authorList>
            <person name="Amaro Gonzalez C."/>
        </authorList>
    </citation>
    <scope>NUCLEOTIDE SEQUENCE</scope>
</reference>
<dbReference type="AlphaFoldDB" id="A0A0E9SAA9"/>
<name>A0A0E9SAA9_ANGAN</name>